<keyword evidence="3" id="KW-1185">Reference proteome</keyword>
<organism evidence="2 3">
    <name type="scientific">Corynespora cassiicola Philippines</name>
    <dbReference type="NCBI Taxonomy" id="1448308"/>
    <lineage>
        <taxon>Eukaryota</taxon>
        <taxon>Fungi</taxon>
        <taxon>Dikarya</taxon>
        <taxon>Ascomycota</taxon>
        <taxon>Pezizomycotina</taxon>
        <taxon>Dothideomycetes</taxon>
        <taxon>Pleosporomycetidae</taxon>
        <taxon>Pleosporales</taxon>
        <taxon>Corynesporascaceae</taxon>
        <taxon>Corynespora</taxon>
    </lineage>
</organism>
<proteinExistence type="predicted"/>
<protein>
    <submittedName>
        <fullName evidence="2">Uncharacterized protein</fullName>
    </submittedName>
</protein>
<name>A0A2T2NQK5_CORCC</name>
<dbReference type="AlphaFoldDB" id="A0A2T2NQK5"/>
<reference evidence="2 3" key="1">
    <citation type="journal article" date="2018" name="Front. Microbiol.">
        <title>Genome-Wide Analysis of Corynespora cassiicola Leaf Fall Disease Putative Effectors.</title>
        <authorList>
            <person name="Lopez D."/>
            <person name="Ribeiro S."/>
            <person name="Label P."/>
            <person name="Fumanal B."/>
            <person name="Venisse J.S."/>
            <person name="Kohler A."/>
            <person name="de Oliveira R.R."/>
            <person name="Labutti K."/>
            <person name="Lipzen A."/>
            <person name="Lail K."/>
            <person name="Bauer D."/>
            <person name="Ohm R.A."/>
            <person name="Barry K.W."/>
            <person name="Spatafora J."/>
            <person name="Grigoriev I.V."/>
            <person name="Martin F.M."/>
            <person name="Pujade-Renaud V."/>
        </authorList>
    </citation>
    <scope>NUCLEOTIDE SEQUENCE [LARGE SCALE GENOMIC DNA]</scope>
    <source>
        <strain evidence="2 3">Philippines</strain>
    </source>
</reference>
<accession>A0A2T2NQK5</accession>
<dbReference type="STRING" id="1448308.A0A2T2NQK5"/>
<dbReference type="Proteomes" id="UP000240883">
    <property type="component" value="Unassembled WGS sequence"/>
</dbReference>
<dbReference type="EMBL" id="KZ678135">
    <property type="protein sequence ID" value="PSN67546.1"/>
    <property type="molecule type" value="Genomic_DNA"/>
</dbReference>
<evidence type="ECO:0000313" key="3">
    <source>
        <dbReference type="Proteomes" id="UP000240883"/>
    </source>
</evidence>
<evidence type="ECO:0000256" key="1">
    <source>
        <dbReference type="SAM" id="MobiDB-lite"/>
    </source>
</evidence>
<sequence length="441" mass="49305">MSTSDDTTNRLPAGRKKIRTRAVARWRNNKMSLSTSCCITVDAPHTCLFRLQVHLTPQSSDSCSLFIYIWPEGIHTLEFMPSAGPQPSPKATSTDHRLRFRLQDPVFVVGPREFADLMKIPAAQDELRKVRAFCSTIDFTLDIKNKTSQDQLQALCQAVSCSRLTTSVSDTYPQVLCSLYNGKGGVWIPNRFLPSDAALLSCHDTAVPSGQPAHQQADLIHNSSYNVELNSCHGAAQASSQKRPMEPTSDPTNIQQGDCSEIGLGNTELPSYDDIIQPPNPKRPKVSAPEPKGGRESDLLQHISRCLHQQTEKVEHLVQAFYDLNKCLLERVATLESKVHTLDKERTEQIDVVRYDLEKEIEDVHDTAGVHIDDGLLNVRTELETFVTDEVVPNMEQNVENKLKEYIDEEVKPQIEQCVLDDLSSRIVQALKPPTPSALEQ</sequence>
<feature type="compositionally biased region" description="Polar residues" evidence="1">
    <location>
        <begin position="249"/>
        <end position="258"/>
    </location>
</feature>
<evidence type="ECO:0000313" key="2">
    <source>
        <dbReference type="EMBL" id="PSN67546.1"/>
    </source>
</evidence>
<gene>
    <name evidence="2" type="ORF">BS50DRAFT_574223</name>
</gene>
<feature type="region of interest" description="Disordered" evidence="1">
    <location>
        <begin position="236"/>
        <end position="296"/>
    </location>
</feature>